<feature type="transmembrane region" description="Helical" evidence="7">
    <location>
        <begin position="150"/>
        <end position="171"/>
    </location>
</feature>
<evidence type="ECO:0000256" key="4">
    <source>
        <dbReference type="ARBA" id="ARBA00022692"/>
    </source>
</evidence>
<feature type="transmembrane region" description="Helical" evidence="7">
    <location>
        <begin position="36"/>
        <end position="56"/>
    </location>
</feature>
<evidence type="ECO:0000313" key="9">
    <source>
        <dbReference type="EMBL" id="ODR08735.1"/>
    </source>
</evidence>
<reference evidence="10" key="1">
    <citation type="submission" date="2016-09" db="EMBL/GenBank/DDBJ databases">
        <authorList>
            <person name="Greninger A.L."/>
            <person name="Jerome K.R."/>
            <person name="Mcnair B."/>
            <person name="Wallis C."/>
            <person name="Fang F."/>
        </authorList>
    </citation>
    <scope>NUCLEOTIDE SEQUENCE [LARGE SCALE GENOMIC DNA]</scope>
    <source>
        <strain evidence="10">BC1_M4</strain>
    </source>
</reference>
<dbReference type="GO" id="GO:0005886">
    <property type="term" value="C:plasma membrane"/>
    <property type="evidence" value="ECO:0007669"/>
    <property type="project" value="UniProtKB-SubCell"/>
</dbReference>
<dbReference type="Pfam" id="PF03458">
    <property type="entry name" value="Gly_transporter"/>
    <property type="match status" value="2"/>
</dbReference>
<evidence type="ECO:0000256" key="3">
    <source>
        <dbReference type="ARBA" id="ARBA00022475"/>
    </source>
</evidence>
<keyword evidence="5 7" id="KW-1133">Transmembrane helix</keyword>
<evidence type="ECO:0000256" key="5">
    <source>
        <dbReference type="ARBA" id="ARBA00022989"/>
    </source>
</evidence>
<keyword evidence="6 7" id="KW-0472">Membrane</keyword>
<feature type="transmembrane region" description="Helical" evidence="7">
    <location>
        <begin position="115"/>
        <end position="138"/>
    </location>
</feature>
<evidence type="ECO:0000313" key="10">
    <source>
        <dbReference type="Proteomes" id="UP000094224"/>
    </source>
</evidence>
<evidence type="ECO:0000256" key="6">
    <source>
        <dbReference type="ARBA" id="ARBA00023136"/>
    </source>
</evidence>
<comment type="subcellular location">
    <subcellularLocation>
        <location evidence="1">Cell membrane</location>
        <topology evidence="1">Multi-pass membrane protein</topology>
    </subcellularLocation>
</comment>
<keyword evidence="10" id="KW-1185">Reference proteome</keyword>
<protein>
    <recommendedName>
        <fullName evidence="8">Glycine transporter domain-containing protein</fullName>
    </recommendedName>
</protein>
<dbReference type="EMBL" id="MIHC01000007">
    <property type="protein sequence ID" value="ODR08735.1"/>
    <property type="molecule type" value="Genomic_DNA"/>
</dbReference>
<feature type="transmembrane region" description="Helical" evidence="7">
    <location>
        <begin position="12"/>
        <end position="29"/>
    </location>
</feature>
<dbReference type="PANTHER" id="PTHR30506">
    <property type="entry name" value="INNER MEMBRANE PROTEIN"/>
    <property type="match status" value="1"/>
</dbReference>
<dbReference type="PANTHER" id="PTHR30506:SF3">
    <property type="entry name" value="UPF0126 INNER MEMBRANE PROTEIN YADS-RELATED"/>
    <property type="match status" value="1"/>
</dbReference>
<feature type="domain" description="Glycine transporter" evidence="8">
    <location>
        <begin position="11"/>
        <end position="84"/>
    </location>
</feature>
<name>A0A1E3T2T3_9MYCO</name>
<dbReference type="InterPro" id="IPR005115">
    <property type="entry name" value="Gly_transporter"/>
</dbReference>
<organism evidence="9 10">
    <name type="scientific">Mycobacterium sherrisii</name>
    <dbReference type="NCBI Taxonomy" id="243061"/>
    <lineage>
        <taxon>Bacteria</taxon>
        <taxon>Bacillati</taxon>
        <taxon>Actinomycetota</taxon>
        <taxon>Actinomycetes</taxon>
        <taxon>Mycobacteriales</taxon>
        <taxon>Mycobacteriaceae</taxon>
        <taxon>Mycobacterium</taxon>
        <taxon>Mycobacterium simiae complex</taxon>
    </lineage>
</organism>
<feature type="domain" description="Glycine transporter" evidence="8">
    <location>
        <begin position="97"/>
        <end position="171"/>
    </location>
</feature>
<feature type="transmembrane region" description="Helical" evidence="7">
    <location>
        <begin position="93"/>
        <end position="109"/>
    </location>
</feature>
<dbReference type="Proteomes" id="UP000094224">
    <property type="component" value="Unassembled WGS sequence"/>
</dbReference>
<gene>
    <name evidence="9" type="ORF">BHQ21_06070</name>
</gene>
<keyword evidence="3" id="KW-1003">Cell membrane</keyword>
<dbReference type="OrthoDB" id="9791874at2"/>
<dbReference type="AlphaFoldDB" id="A0A1E3T2T3"/>
<dbReference type="RefSeq" id="WP_069399397.1">
    <property type="nucleotide sequence ID" value="NZ_JACKTB010000041.1"/>
</dbReference>
<evidence type="ECO:0000256" key="1">
    <source>
        <dbReference type="ARBA" id="ARBA00004651"/>
    </source>
</evidence>
<sequence>MNPALGELSRAIDLSGVFVNAVLGGVVAREFRMDPVGFVALAILSGLGGGVIRDTLLQHGPPVALTDTRYVVIALLGAAVAFLIPLRARLWSLTYPVIDALALGTWAVAGAEKTLAAGLSWLPAVLLGTVSAVGGGALRDLAVHRTPAIFGGNTLYATPAVAASAAVVLLARHGLAPYGELAGIAVGAGLCLLARWRGWRLGESLTADYFLTRRKRIWRIRRDNGVHRPDET</sequence>
<feature type="transmembrane region" description="Helical" evidence="7">
    <location>
        <begin position="177"/>
        <end position="196"/>
    </location>
</feature>
<evidence type="ECO:0000256" key="7">
    <source>
        <dbReference type="SAM" id="Phobius"/>
    </source>
</evidence>
<comment type="similarity">
    <text evidence="2">Belongs to the UPF0126 family.</text>
</comment>
<accession>A0A1E3T2T3</accession>
<keyword evidence="4 7" id="KW-0812">Transmembrane</keyword>
<dbReference type="STRING" id="243061.AWC25_23655"/>
<evidence type="ECO:0000259" key="8">
    <source>
        <dbReference type="Pfam" id="PF03458"/>
    </source>
</evidence>
<proteinExistence type="inferred from homology"/>
<evidence type="ECO:0000256" key="2">
    <source>
        <dbReference type="ARBA" id="ARBA00008193"/>
    </source>
</evidence>
<comment type="caution">
    <text evidence="9">The sequence shown here is derived from an EMBL/GenBank/DDBJ whole genome shotgun (WGS) entry which is preliminary data.</text>
</comment>
<feature type="transmembrane region" description="Helical" evidence="7">
    <location>
        <begin position="68"/>
        <end position="86"/>
    </location>
</feature>